<dbReference type="SUPFAM" id="SSF52540">
    <property type="entry name" value="P-loop containing nucleoside triphosphate hydrolases"/>
    <property type="match status" value="1"/>
</dbReference>
<dbReference type="InterPro" id="IPR027417">
    <property type="entry name" value="P-loop_NTPase"/>
</dbReference>
<proteinExistence type="predicted"/>
<dbReference type="Gene3D" id="3.90.320.10">
    <property type="match status" value="1"/>
</dbReference>
<dbReference type="Proteomes" id="UP000290958">
    <property type="component" value="Unassembled WGS sequence"/>
</dbReference>
<evidence type="ECO:0000313" key="3">
    <source>
        <dbReference type="EMBL" id="RXR31090.1"/>
    </source>
</evidence>
<dbReference type="InterPro" id="IPR011335">
    <property type="entry name" value="Restrct_endonuc-II-like"/>
</dbReference>
<dbReference type="NCBIfam" id="TIGR02786">
    <property type="entry name" value="addB_alphas"/>
    <property type="match status" value="1"/>
</dbReference>
<reference evidence="4" key="1">
    <citation type="submission" date="2019-01" db="EMBL/GenBank/DDBJ databases">
        <title>Cytophagaceae bacterium strain CAR-16.</title>
        <authorList>
            <person name="Chen W.-M."/>
        </authorList>
    </citation>
    <scope>NUCLEOTIDE SEQUENCE [LARGE SCALE GENOMIC DNA]</scope>
    <source>
        <strain evidence="4">CHR27</strain>
    </source>
</reference>
<dbReference type="OrthoDB" id="9780606at2"/>
<dbReference type="InterPro" id="IPR014153">
    <property type="entry name" value="Ds_break_AddB"/>
</dbReference>
<feature type="domain" description="PD-(D/E)XK endonuclease-like" evidence="2">
    <location>
        <begin position="722"/>
        <end position="946"/>
    </location>
</feature>
<dbReference type="AlphaFoldDB" id="A0A4Q1KNT9"/>
<evidence type="ECO:0000259" key="2">
    <source>
        <dbReference type="Pfam" id="PF12705"/>
    </source>
</evidence>
<evidence type="ECO:0000313" key="4">
    <source>
        <dbReference type="Proteomes" id="UP000290958"/>
    </source>
</evidence>
<dbReference type="InterPro" id="IPR038726">
    <property type="entry name" value="PDDEXK_AddAB-type"/>
</dbReference>
<evidence type="ECO:0000256" key="1">
    <source>
        <dbReference type="SAM" id="MobiDB-lite"/>
    </source>
</evidence>
<accession>A0A4Q1KNT9</accession>
<protein>
    <submittedName>
        <fullName evidence="3">Double-strand break repair protein AddB</fullName>
    </submittedName>
</protein>
<keyword evidence="4" id="KW-1185">Reference proteome</keyword>
<comment type="caution">
    <text evidence="3">The sequence shown here is derived from an EMBL/GenBank/DDBJ whole genome shotgun (WGS) entry which is preliminary data.</text>
</comment>
<gene>
    <name evidence="3" type="primary">addB</name>
    <name evidence="3" type="ORF">EQG66_02095</name>
</gene>
<feature type="region of interest" description="Disordered" evidence="1">
    <location>
        <begin position="255"/>
        <end position="275"/>
    </location>
</feature>
<name>A0A4Q1KNT9_9SPHN</name>
<dbReference type="EMBL" id="SBKP01000001">
    <property type="protein sequence ID" value="RXR31090.1"/>
    <property type="molecule type" value="Genomic_DNA"/>
</dbReference>
<organism evidence="3 4">
    <name type="scientific">Sphingobium fluviale</name>
    <dbReference type="NCBI Taxonomy" id="2506423"/>
    <lineage>
        <taxon>Bacteria</taxon>
        <taxon>Pseudomonadati</taxon>
        <taxon>Pseudomonadota</taxon>
        <taxon>Alphaproteobacteria</taxon>
        <taxon>Sphingomonadales</taxon>
        <taxon>Sphingomonadaceae</taxon>
        <taxon>Sphingobium</taxon>
    </lineage>
</organism>
<dbReference type="SUPFAM" id="SSF52980">
    <property type="entry name" value="Restriction endonuclease-like"/>
    <property type="match status" value="1"/>
</dbReference>
<dbReference type="RefSeq" id="WP_129402858.1">
    <property type="nucleotide sequence ID" value="NZ_SBKP01000001.1"/>
</dbReference>
<sequence>MAEGHKPSIHTIPAHRAFADALAIGIIARHGKDVLALARGIVLLPNKRAVRALSEAFVRASGGGLLMPRLVPIGDEELGERLGNALDPIGAGAEIPPAIPTMERQMILARLVSQVRAEHRQPVDAGEAMRLGQALGATIDQLYVAQVDPRALAELDLSDALSSHWNASLRLLEILLDRWPEELARFGMIDMADRRNRLLGHVARRWREALPAGFVIAAGIATSAPAICAVLRTVAFMPGGDVVLSALDQHMSGEEWDSIGPFEPDPVTGRRPRAEESHPQFQLKLMLDQIGVARDEVALWRWGGGHDARAARSRNISNAMLPPVHTGKWRGLKADERTLNGVRLLEAATPAQEAQAIALLLREAVETPERTAALVTPDRELATRVSAHLARWGIAADDSAGQALHLTPPGTLMLAIARVAAEGFAPVPLLDLLKHPLVRKGEGRLDWLEQVRGLDLLLRGPRPGPGMAGLRALLESRDDDRQAALRARAGAWWAQECAVLAPLDTLADGPPATMIGLLREIASVLTADQVWAGYQGRALAERFAEMERAAPHGPATVEVRALPDLLERILEQCAVRPPQGGHPRVAIYGLLEARLQQADLMILAGLNEGTWPGLPAPDPWLAPRIRQELGLPGLEQRIGLAAHDFASALGAPEVVVTRSRRSGNAPAIASRLWLRMEAIAGENLRHASEVLHWADALDDPGVPQPAARPAPQPPLALRPSSIAVTQADRLAADPYAFYAARILKLQKLEMVDADPGPAWRGTLVHRALELWFREDKCDPEKLVTRTADMVGGIDSHPIVRALWLPRVLESVRWLGEQVAQDAAEGRHIVAVETKGEMMLGGITVNGTADRIDRLADGSFGIVDYKTGKPPGAKQVFEGFALQLGLLGAIAEAGGFAEVKAGATASAFEYWSLAKGRSGFGYRISPVKPGGGEKTVATEELVSHAASKFLIAAGKWLTGEEPFTAQLNPELPSYGDYDQLMRLEEWYGRAGGTGGEI</sequence>
<dbReference type="Pfam" id="PF12705">
    <property type="entry name" value="PDDEXK_1"/>
    <property type="match status" value="1"/>
</dbReference>
<dbReference type="InterPro" id="IPR011604">
    <property type="entry name" value="PDDEXK-like_dom_sf"/>
</dbReference>